<keyword evidence="11" id="KW-1185">Reference proteome</keyword>
<dbReference type="Gene3D" id="3.30.565.10">
    <property type="entry name" value="Histidine kinase-like ATPase, C-terminal domain"/>
    <property type="match status" value="1"/>
</dbReference>
<name>A0A3D9I8T3_9BACL</name>
<dbReference type="InterPro" id="IPR050640">
    <property type="entry name" value="Bact_2-comp_sensor_kinase"/>
</dbReference>
<evidence type="ECO:0000259" key="9">
    <source>
        <dbReference type="PROSITE" id="PS50885"/>
    </source>
</evidence>
<dbReference type="SUPFAM" id="SSF158472">
    <property type="entry name" value="HAMP domain-like"/>
    <property type="match status" value="1"/>
</dbReference>
<dbReference type="GO" id="GO:0000155">
    <property type="term" value="F:phosphorelay sensor kinase activity"/>
    <property type="evidence" value="ECO:0007669"/>
    <property type="project" value="InterPro"/>
</dbReference>
<comment type="subcellular location">
    <subcellularLocation>
        <location evidence="1">Cell membrane</location>
        <topology evidence="1">Multi-pass membrane protein</topology>
    </subcellularLocation>
</comment>
<dbReference type="CDD" id="cd06225">
    <property type="entry name" value="HAMP"/>
    <property type="match status" value="1"/>
</dbReference>
<dbReference type="SMART" id="SM00304">
    <property type="entry name" value="HAMP"/>
    <property type="match status" value="1"/>
</dbReference>
<keyword evidence="3" id="KW-0597">Phosphoprotein</keyword>
<dbReference type="PANTHER" id="PTHR34220:SF7">
    <property type="entry name" value="SENSOR HISTIDINE KINASE YPDA"/>
    <property type="match status" value="1"/>
</dbReference>
<keyword evidence="7" id="KW-0175">Coiled coil</keyword>
<dbReference type="Pfam" id="PF06580">
    <property type="entry name" value="His_kinase"/>
    <property type="match status" value="1"/>
</dbReference>
<sequence>MGIMRRFNYYTKIQLSLWIFILLPLAAVSVLSYGTIEKLVVDKVNNSRQNVVGIMADNLGRNIEDILYAMNLIGYGGSSLTADLRSFKDVAKIATSAQYRSHQNISEFMDIAFSKTSGLNAPVFLVNNRGYVIYGVNNPLEYQSLKRWLAKPGAAVDRSDNPNAVRWIRSEPLKISYGPFKETYYFAVRSIADPVSGQALGTLYVGIPMQYLASLFAAQDGGQFELYDKEGQLLYSTAGEEAQTRAGEKQDIQYEKTVSKVDWRLVHKTSSGDITREFAQLFRFFALLLGACIVLFLAISVFIARSLHRPLHRLKRTAEQFGGGNRLVRFPTRGSDEVAVLGAAFNKMLDQINRLIANVEQEQEEKRMIELQALFSQIRPHFLLNTLNSIKCNLLMSDDQDNGRQIDALMHLLRAYMRVHEPGPLEEECRLLQDYVDIMNMRNGMQVRLVVELPDELKTVSVPKLILQPLVENAIIHGFEESGDGDRIRVDVRNRGTGFEIEVADNGRGMLAGELAEVAASLETAEAAADSQSIGLGNIRRRLKLTYGPKAEMELRSGEDGTSVVLTIPFGTMR</sequence>
<keyword evidence="2" id="KW-1003">Cell membrane</keyword>
<dbReference type="InterPro" id="IPR003660">
    <property type="entry name" value="HAMP_dom"/>
</dbReference>
<evidence type="ECO:0000256" key="3">
    <source>
        <dbReference type="ARBA" id="ARBA00022553"/>
    </source>
</evidence>
<feature type="transmembrane region" description="Helical" evidence="8">
    <location>
        <begin position="284"/>
        <end position="307"/>
    </location>
</feature>
<feature type="domain" description="HAMP" evidence="9">
    <location>
        <begin position="305"/>
        <end position="357"/>
    </location>
</feature>
<evidence type="ECO:0000256" key="2">
    <source>
        <dbReference type="ARBA" id="ARBA00022475"/>
    </source>
</evidence>
<keyword evidence="8" id="KW-1133">Transmembrane helix</keyword>
<organism evidence="10 11">
    <name type="scientific">Cohnella phaseoli</name>
    <dbReference type="NCBI Taxonomy" id="456490"/>
    <lineage>
        <taxon>Bacteria</taxon>
        <taxon>Bacillati</taxon>
        <taxon>Bacillota</taxon>
        <taxon>Bacilli</taxon>
        <taxon>Bacillales</taxon>
        <taxon>Paenibacillaceae</taxon>
        <taxon>Cohnella</taxon>
    </lineage>
</organism>
<dbReference type="InterPro" id="IPR003594">
    <property type="entry name" value="HATPase_dom"/>
</dbReference>
<dbReference type="Pfam" id="PF02518">
    <property type="entry name" value="HATPase_c"/>
    <property type="match status" value="1"/>
</dbReference>
<dbReference type="InterPro" id="IPR010559">
    <property type="entry name" value="Sig_transdc_His_kin_internal"/>
</dbReference>
<evidence type="ECO:0000256" key="6">
    <source>
        <dbReference type="ARBA" id="ARBA00023136"/>
    </source>
</evidence>
<dbReference type="Gene3D" id="6.10.340.10">
    <property type="match status" value="1"/>
</dbReference>
<dbReference type="OrthoDB" id="2770831at2"/>
<keyword evidence="4" id="KW-0808">Transferase</keyword>
<dbReference type="PROSITE" id="PS50885">
    <property type="entry name" value="HAMP"/>
    <property type="match status" value="1"/>
</dbReference>
<reference evidence="10 11" key="1">
    <citation type="submission" date="2018-07" db="EMBL/GenBank/DDBJ databases">
        <title>Genomic Encyclopedia of Type Strains, Phase III (KMG-III): the genomes of soil and plant-associated and newly described type strains.</title>
        <authorList>
            <person name="Whitman W."/>
        </authorList>
    </citation>
    <scope>NUCLEOTIDE SEQUENCE [LARGE SCALE GENOMIC DNA]</scope>
    <source>
        <strain evidence="10 11">CECT 7287</strain>
    </source>
</reference>
<evidence type="ECO:0000256" key="8">
    <source>
        <dbReference type="SAM" id="Phobius"/>
    </source>
</evidence>
<evidence type="ECO:0000256" key="1">
    <source>
        <dbReference type="ARBA" id="ARBA00004651"/>
    </source>
</evidence>
<dbReference type="PANTHER" id="PTHR34220">
    <property type="entry name" value="SENSOR HISTIDINE KINASE YPDA"/>
    <property type="match status" value="1"/>
</dbReference>
<evidence type="ECO:0000256" key="4">
    <source>
        <dbReference type="ARBA" id="ARBA00022679"/>
    </source>
</evidence>
<gene>
    <name evidence="10" type="ORF">DFP98_13425</name>
</gene>
<keyword evidence="5 10" id="KW-0418">Kinase</keyword>
<proteinExistence type="predicted"/>
<dbReference type="EMBL" id="QRDZ01000034">
    <property type="protein sequence ID" value="RED58183.1"/>
    <property type="molecule type" value="Genomic_DNA"/>
</dbReference>
<dbReference type="GO" id="GO:0005886">
    <property type="term" value="C:plasma membrane"/>
    <property type="evidence" value="ECO:0007669"/>
    <property type="project" value="UniProtKB-SubCell"/>
</dbReference>
<evidence type="ECO:0000256" key="5">
    <source>
        <dbReference type="ARBA" id="ARBA00022777"/>
    </source>
</evidence>
<protein>
    <submittedName>
        <fullName evidence="10">Sensor histidine kinase YesM</fullName>
    </submittedName>
</protein>
<dbReference type="RefSeq" id="WP_116064551.1">
    <property type="nucleotide sequence ID" value="NZ_QRDZ01000034.1"/>
</dbReference>
<comment type="caution">
    <text evidence="10">The sequence shown here is derived from an EMBL/GenBank/DDBJ whole genome shotgun (WGS) entry which is preliminary data.</text>
</comment>
<dbReference type="SUPFAM" id="SSF55874">
    <property type="entry name" value="ATPase domain of HSP90 chaperone/DNA topoisomerase II/histidine kinase"/>
    <property type="match status" value="1"/>
</dbReference>
<evidence type="ECO:0000256" key="7">
    <source>
        <dbReference type="SAM" id="Coils"/>
    </source>
</evidence>
<evidence type="ECO:0000313" key="11">
    <source>
        <dbReference type="Proteomes" id="UP000256977"/>
    </source>
</evidence>
<dbReference type="InterPro" id="IPR036890">
    <property type="entry name" value="HATPase_C_sf"/>
</dbReference>
<dbReference type="Pfam" id="PF00672">
    <property type="entry name" value="HAMP"/>
    <property type="match status" value="1"/>
</dbReference>
<accession>A0A3D9I8T3</accession>
<dbReference type="Proteomes" id="UP000256977">
    <property type="component" value="Unassembled WGS sequence"/>
</dbReference>
<evidence type="ECO:0000313" key="10">
    <source>
        <dbReference type="EMBL" id="RED58183.1"/>
    </source>
</evidence>
<keyword evidence="8" id="KW-0812">Transmembrane</keyword>
<keyword evidence="6 8" id="KW-0472">Membrane</keyword>
<feature type="coiled-coil region" evidence="7">
    <location>
        <begin position="345"/>
        <end position="372"/>
    </location>
</feature>
<dbReference type="AlphaFoldDB" id="A0A3D9I8T3"/>